<dbReference type="Gene3D" id="1.20.1600.10">
    <property type="entry name" value="Outer membrane efflux proteins (OEP)"/>
    <property type="match status" value="1"/>
</dbReference>
<feature type="coiled-coil region" evidence="2">
    <location>
        <begin position="196"/>
        <end position="254"/>
    </location>
</feature>
<dbReference type="InterPro" id="IPR010131">
    <property type="entry name" value="MdtP/NodT-like"/>
</dbReference>
<gene>
    <name evidence="3" type="ORF">ELAC_1293</name>
</gene>
<keyword evidence="4" id="KW-1185">Reference proteome</keyword>
<evidence type="ECO:0000313" key="3">
    <source>
        <dbReference type="EMBL" id="CRX38632.1"/>
    </source>
</evidence>
<dbReference type="AlphaFoldDB" id="A0A0H5DQ65"/>
<dbReference type="PANTHER" id="PTHR30203">
    <property type="entry name" value="OUTER MEMBRANE CATION EFFLUX PROTEIN"/>
    <property type="match status" value="1"/>
</dbReference>
<dbReference type="Pfam" id="PF02321">
    <property type="entry name" value="OEP"/>
    <property type="match status" value="1"/>
</dbReference>
<protein>
    <submittedName>
        <fullName evidence="3">Putative membrane protein</fullName>
    </submittedName>
</protein>
<comment type="similarity">
    <text evidence="1">Belongs to the outer membrane factor (OMF) (TC 1.B.17) family.</text>
</comment>
<dbReference type="Proteomes" id="UP000220251">
    <property type="component" value="Unassembled WGS sequence"/>
</dbReference>
<evidence type="ECO:0000256" key="1">
    <source>
        <dbReference type="ARBA" id="ARBA00007613"/>
    </source>
</evidence>
<dbReference type="OrthoDB" id="9783163at2"/>
<evidence type="ECO:0000313" key="4">
    <source>
        <dbReference type="Proteomes" id="UP000220251"/>
    </source>
</evidence>
<dbReference type="GO" id="GO:0015562">
    <property type="term" value="F:efflux transmembrane transporter activity"/>
    <property type="evidence" value="ECO:0007669"/>
    <property type="project" value="InterPro"/>
</dbReference>
<dbReference type="SUPFAM" id="SSF56954">
    <property type="entry name" value="Outer membrane efflux proteins (OEP)"/>
    <property type="match status" value="1"/>
</dbReference>
<name>A0A0H5DQ65_9BACT</name>
<organism evidence="3 4">
    <name type="scientific">Estrella lausannensis</name>
    <dbReference type="NCBI Taxonomy" id="483423"/>
    <lineage>
        <taxon>Bacteria</taxon>
        <taxon>Pseudomonadati</taxon>
        <taxon>Chlamydiota</taxon>
        <taxon>Chlamydiia</taxon>
        <taxon>Parachlamydiales</taxon>
        <taxon>Candidatus Criblamydiaceae</taxon>
        <taxon>Estrella</taxon>
    </lineage>
</organism>
<accession>A0A0H5DQ65</accession>
<proteinExistence type="inferred from homology"/>
<dbReference type="InterPro" id="IPR003423">
    <property type="entry name" value="OMP_efflux"/>
</dbReference>
<reference evidence="4" key="1">
    <citation type="submission" date="2015-06" db="EMBL/GenBank/DDBJ databases">
        <authorList>
            <person name="Bertelli C."/>
        </authorList>
    </citation>
    <scope>NUCLEOTIDE SEQUENCE [LARGE SCALE GENOMIC DNA]</scope>
    <source>
        <strain evidence="4">CRIB-30</strain>
    </source>
</reference>
<dbReference type="EMBL" id="CWGJ01000014">
    <property type="protein sequence ID" value="CRX38632.1"/>
    <property type="molecule type" value="Genomic_DNA"/>
</dbReference>
<evidence type="ECO:0000256" key="2">
    <source>
        <dbReference type="SAM" id="Coils"/>
    </source>
</evidence>
<sequence>MIVIFWLIPFLCGCVVGPDYRAPRPCIPEWESIGAEASDETPVNEWWALFNDPLLESYIEMAKRYNKDIRIAEASILQARANRQMAASALYPQVIADLNATKTYFSKNGPIFAIGPAAGNPADTPSATTGLPGTVQAPQTQTLFNALMDVSWEIDLFGKNARGVEAAVAAIGRSFEDRNDILLSILAEVAKSYIEVRGMQQRMVLIEENITLLEENKNIVEANYRRGLVSRLDLERSEADLTSLRATLNGAIAEIYKGIYTLSLLTGNFPEALLDEMLPQRPLPELPEDIAVGLRSDLLRRRPDIRRAERNLAVATNPPPPPCQCRCGCRLFLSLLHADRRCRLSIPETEESVRCQKHNLGLQRRCFHPGFSGWKPDRQLKSPGSRTDTGGPFLSKKCADSCF</sequence>
<keyword evidence="2" id="KW-0175">Coiled coil</keyword>